<dbReference type="RefSeq" id="WP_380047940.1">
    <property type="nucleotide sequence ID" value="NZ_JBHLTC010000018.1"/>
</dbReference>
<proteinExistence type="predicted"/>
<evidence type="ECO:0000313" key="2">
    <source>
        <dbReference type="Proteomes" id="UP001589890"/>
    </source>
</evidence>
<accession>A0ABV6QLH4</accession>
<evidence type="ECO:0000313" key="1">
    <source>
        <dbReference type="EMBL" id="MFC0625481.1"/>
    </source>
</evidence>
<keyword evidence="2" id="KW-1185">Reference proteome</keyword>
<dbReference type="Proteomes" id="UP001589890">
    <property type="component" value="Unassembled WGS sequence"/>
</dbReference>
<comment type="caution">
    <text evidence="1">The sequence shown here is derived from an EMBL/GenBank/DDBJ whole genome shotgun (WGS) entry which is preliminary data.</text>
</comment>
<protein>
    <submittedName>
        <fullName evidence="1">Uncharacterized protein</fullName>
    </submittedName>
</protein>
<organism evidence="1 2">
    <name type="scientific">Kribbella deserti</name>
    <dbReference type="NCBI Taxonomy" id="1926257"/>
    <lineage>
        <taxon>Bacteria</taxon>
        <taxon>Bacillati</taxon>
        <taxon>Actinomycetota</taxon>
        <taxon>Actinomycetes</taxon>
        <taxon>Propionibacteriales</taxon>
        <taxon>Kribbellaceae</taxon>
        <taxon>Kribbella</taxon>
    </lineage>
</organism>
<gene>
    <name evidence="1" type="ORF">ACFFGN_15475</name>
</gene>
<reference evidence="1 2" key="1">
    <citation type="submission" date="2024-09" db="EMBL/GenBank/DDBJ databases">
        <authorList>
            <person name="Sun Q."/>
            <person name="Mori K."/>
        </authorList>
    </citation>
    <scope>NUCLEOTIDE SEQUENCE [LARGE SCALE GENOMIC DNA]</scope>
    <source>
        <strain evidence="1 2">CGMCC 1.15906</strain>
    </source>
</reference>
<dbReference type="EMBL" id="JBHLTC010000018">
    <property type="protein sequence ID" value="MFC0625481.1"/>
    <property type="molecule type" value="Genomic_DNA"/>
</dbReference>
<name>A0ABV6QLH4_9ACTN</name>
<sequence length="233" mass="25953">MAGDVRLINSSNAFIEALYVDAPKDFAIEGRAIVVNPRLTPLYAGEEPVRPIPAFSSTVLRDTRIESGESALIFKVHSRRDGIAGIVDEPGWSLFADLLPGFPRETLLYRGPVEDLGVFEFDPAEALGEPGPVGPRSFRVSVNLWFAPAGTDCAIHNVHEFIEIHSQIDGYGRMQKFKERDHATLYEDLLMSPGHTPPVPFCRSRPDGGFSYPWHQYRADTDCVWLAVEYHAV</sequence>